<dbReference type="Gene3D" id="2.60.120.200">
    <property type="match status" value="2"/>
</dbReference>
<keyword evidence="4 12" id="KW-0732">Signal</keyword>
<evidence type="ECO:0000256" key="11">
    <source>
        <dbReference type="PIRSR" id="PIRSR601580-3"/>
    </source>
</evidence>
<dbReference type="GO" id="GO:0036503">
    <property type="term" value="P:ERAD pathway"/>
    <property type="evidence" value="ECO:0007669"/>
    <property type="project" value="TreeGrafter"/>
</dbReference>
<evidence type="ECO:0000313" key="14">
    <source>
        <dbReference type="EMBL" id="OWZ04624.1"/>
    </source>
</evidence>
<dbReference type="InterPro" id="IPR001580">
    <property type="entry name" value="Calret/calnex"/>
</dbReference>
<dbReference type="OrthoDB" id="1938156at2759"/>
<protein>
    <submittedName>
        <fullName evidence="14">Calreticulin</fullName>
    </submittedName>
</protein>
<keyword evidence="3" id="KW-0479">Metal-binding</keyword>
<comment type="caution">
    <text evidence="14">The sequence shown here is derived from an EMBL/GenBank/DDBJ whole genome shotgun (WGS) entry which is preliminary data.</text>
</comment>
<evidence type="ECO:0000256" key="13">
    <source>
        <dbReference type="SAM" id="MobiDB-lite"/>
    </source>
</evidence>
<feature type="chain" id="PRO_5011810979" evidence="12">
    <location>
        <begin position="20"/>
        <end position="464"/>
    </location>
</feature>
<dbReference type="PRINTS" id="PR00626">
    <property type="entry name" value="CALRETICULIN"/>
</dbReference>
<feature type="compositionally biased region" description="Basic and acidic residues" evidence="13">
    <location>
        <begin position="400"/>
        <end position="421"/>
    </location>
</feature>
<feature type="region of interest" description="Disordered" evidence="13">
    <location>
        <begin position="400"/>
        <end position="464"/>
    </location>
</feature>
<feature type="compositionally biased region" description="Acidic residues" evidence="13">
    <location>
        <begin position="422"/>
        <end position="455"/>
    </location>
</feature>
<evidence type="ECO:0000256" key="8">
    <source>
        <dbReference type="ARBA" id="ARBA00022833"/>
    </source>
</evidence>
<feature type="signal peptide" evidence="12">
    <location>
        <begin position="1"/>
        <end position="19"/>
    </location>
</feature>
<dbReference type="SUPFAM" id="SSF63887">
    <property type="entry name" value="P-domain of calnexin/calreticulin"/>
    <property type="match status" value="1"/>
</dbReference>
<evidence type="ECO:0000256" key="12">
    <source>
        <dbReference type="RuleBase" id="RU362126"/>
    </source>
</evidence>
<keyword evidence="7 12" id="KW-0256">Endoplasmic reticulum</keyword>
<dbReference type="PROSITE" id="PS00805">
    <property type="entry name" value="CALRETICULIN_REPEAT"/>
    <property type="match status" value="1"/>
</dbReference>
<comment type="similarity">
    <text evidence="2 12">Belongs to the calreticulin family.</text>
</comment>
<proteinExistence type="inferred from homology"/>
<dbReference type="GO" id="GO:0005509">
    <property type="term" value="F:calcium ion binding"/>
    <property type="evidence" value="ECO:0007669"/>
    <property type="project" value="InterPro"/>
</dbReference>
<dbReference type="GO" id="GO:0006457">
    <property type="term" value="P:protein folding"/>
    <property type="evidence" value="ECO:0007669"/>
    <property type="project" value="InterPro"/>
</dbReference>
<dbReference type="InterPro" id="IPR009033">
    <property type="entry name" value="Calreticulin/calnexin_P_dom_sf"/>
</dbReference>
<feature type="compositionally biased region" description="Acidic residues" evidence="13">
    <location>
        <begin position="255"/>
        <end position="267"/>
    </location>
</feature>
<evidence type="ECO:0000256" key="1">
    <source>
        <dbReference type="ARBA" id="ARBA00004319"/>
    </source>
</evidence>
<feature type="compositionally biased region" description="Basic and acidic residues" evidence="13">
    <location>
        <begin position="211"/>
        <end position="245"/>
    </location>
</feature>
<evidence type="ECO:0000256" key="7">
    <source>
        <dbReference type="ARBA" id="ARBA00022824"/>
    </source>
</evidence>
<evidence type="ECO:0000256" key="3">
    <source>
        <dbReference type="ARBA" id="ARBA00022723"/>
    </source>
</evidence>
<feature type="disulfide bond" evidence="11">
    <location>
        <begin position="106"/>
        <end position="138"/>
    </location>
</feature>
<keyword evidence="10 12" id="KW-0143">Chaperone</keyword>
<keyword evidence="6" id="KW-0677">Repeat</keyword>
<dbReference type="Proteomes" id="UP000198211">
    <property type="component" value="Unassembled WGS sequence"/>
</dbReference>
<accession>A0A225VHP0</accession>
<comment type="subcellular location">
    <subcellularLocation>
        <location evidence="1">Endoplasmic reticulum lumen</location>
    </subcellularLocation>
</comment>
<dbReference type="STRING" id="4795.A0A225VHP0"/>
<dbReference type="GO" id="GO:0005788">
    <property type="term" value="C:endoplasmic reticulum lumen"/>
    <property type="evidence" value="ECO:0007669"/>
    <property type="project" value="UniProtKB-SubCell"/>
</dbReference>
<sequence>MLTKLVVALAAVAATVAQAETIFRETFDDADWESRWVASEWKPAAEVGAFEQVTGLHYTAEGDKAIKTSEDARFYALTAKFDKAFDNKGKDLFLSYLVQHEQKLDCGGAYIKLLPADVDQKNFGGDSPYNVMFGPDICGSTKKTHAILNYARPGEEAVNMDHKDSIRAESDTDAHVYSFILKKDNTYEVKIDGKSIKDGELAKSWPFQPEKQIKDPKQSKPKDWVDTKQIPDPEDKKPEGYDDIPKTIPDPEAEKPEDWDDEDDGEWEPAMIENPEFKGDWTPKMIDNPDYKGEWEHPMIENPDYFEDDAMYNVAKNVGAIGFELWQVKSGTLFDDILVTDSDAMYNVAKNVGAIGFELWQVKSGTLFDDILVTDSEDEFNAHEEAVLAKTEAMAAKKKEIQDEEKAKKEAEAEAKAKEEAEKEEADEADEEEAEDAAEEADEKETKEEAEEEATEEKTEKDEL</sequence>
<keyword evidence="11" id="KW-1015">Disulfide bond</keyword>
<dbReference type="Pfam" id="PF00262">
    <property type="entry name" value="Calreticulin"/>
    <property type="match status" value="2"/>
</dbReference>
<keyword evidence="15" id="KW-1185">Reference proteome</keyword>
<dbReference type="PANTHER" id="PTHR11073">
    <property type="entry name" value="CALRETICULIN AND CALNEXIN"/>
    <property type="match status" value="1"/>
</dbReference>
<dbReference type="InterPro" id="IPR018124">
    <property type="entry name" value="Calret/calnex_CS"/>
</dbReference>
<dbReference type="PROSITE" id="PS00804">
    <property type="entry name" value="CALRETICULIN_2"/>
    <property type="match status" value="1"/>
</dbReference>
<feature type="region of interest" description="Disordered" evidence="13">
    <location>
        <begin position="202"/>
        <end position="267"/>
    </location>
</feature>
<keyword evidence="9" id="KW-0106">Calcium</keyword>
<evidence type="ECO:0000313" key="15">
    <source>
        <dbReference type="Proteomes" id="UP000198211"/>
    </source>
</evidence>
<keyword evidence="5" id="KW-0430">Lectin</keyword>
<dbReference type="InterPro" id="IPR013320">
    <property type="entry name" value="ConA-like_dom_sf"/>
</dbReference>
<evidence type="ECO:0000256" key="2">
    <source>
        <dbReference type="ARBA" id="ARBA00010983"/>
    </source>
</evidence>
<evidence type="ECO:0000256" key="6">
    <source>
        <dbReference type="ARBA" id="ARBA00022737"/>
    </source>
</evidence>
<organism evidence="14 15">
    <name type="scientific">Phytophthora megakarya</name>
    <dbReference type="NCBI Taxonomy" id="4795"/>
    <lineage>
        <taxon>Eukaryota</taxon>
        <taxon>Sar</taxon>
        <taxon>Stramenopiles</taxon>
        <taxon>Oomycota</taxon>
        <taxon>Peronosporomycetes</taxon>
        <taxon>Peronosporales</taxon>
        <taxon>Peronosporaceae</taxon>
        <taxon>Phytophthora</taxon>
    </lineage>
</organism>
<dbReference type="GO" id="GO:0005789">
    <property type="term" value="C:endoplasmic reticulum membrane"/>
    <property type="evidence" value="ECO:0007669"/>
    <property type="project" value="TreeGrafter"/>
</dbReference>
<dbReference type="EMBL" id="NBNE01004862">
    <property type="protein sequence ID" value="OWZ04624.1"/>
    <property type="molecule type" value="Genomic_DNA"/>
</dbReference>
<keyword evidence="8" id="KW-0862">Zinc</keyword>
<dbReference type="SUPFAM" id="SSF49899">
    <property type="entry name" value="Concanavalin A-like lectins/glucanases"/>
    <property type="match status" value="1"/>
</dbReference>
<evidence type="ECO:0000256" key="9">
    <source>
        <dbReference type="ARBA" id="ARBA00022837"/>
    </source>
</evidence>
<dbReference type="GO" id="GO:0051082">
    <property type="term" value="F:unfolded protein binding"/>
    <property type="evidence" value="ECO:0007669"/>
    <property type="project" value="InterPro"/>
</dbReference>
<dbReference type="Gene3D" id="2.10.250.10">
    <property type="entry name" value="Calreticulin/calnexin, P domain"/>
    <property type="match status" value="1"/>
</dbReference>
<name>A0A225VHP0_9STRA</name>
<dbReference type="GO" id="GO:0030246">
    <property type="term" value="F:carbohydrate binding"/>
    <property type="evidence" value="ECO:0007669"/>
    <property type="project" value="UniProtKB-KW"/>
</dbReference>
<gene>
    <name evidence="14" type="ORF">PHMEG_00023440</name>
</gene>
<reference evidence="15" key="1">
    <citation type="submission" date="2017-03" db="EMBL/GenBank/DDBJ databases">
        <title>Phytopthora megakarya and P. palmivora, two closely related causual agents of cacao black pod achieved similar genome size and gene model numbers by different mechanisms.</title>
        <authorList>
            <person name="Ali S."/>
            <person name="Shao J."/>
            <person name="Larry D.J."/>
            <person name="Kronmiller B."/>
            <person name="Shen D."/>
            <person name="Strem M.D."/>
            <person name="Melnick R.L."/>
            <person name="Guiltinan M.J."/>
            <person name="Tyler B.M."/>
            <person name="Meinhardt L.W."/>
            <person name="Bailey B.A."/>
        </authorList>
    </citation>
    <scope>NUCLEOTIDE SEQUENCE [LARGE SCALE GENOMIC DNA]</scope>
    <source>
        <strain evidence="15">zdho120</strain>
    </source>
</reference>
<dbReference type="PANTHER" id="PTHR11073:SF2">
    <property type="entry name" value="CALRETICULIN"/>
    <property type="match status" value="1"/>
</dbReference>
<evidence type="ECO:0000256" key="10">
    <source>
        <dbReference type="ARBA" id="ARBA00023186"/>
    </source>
</evidence>
<dbReference type="AlphaFoldDB" id="A0A225VHP0"/>
<evidence type="ECO:0000256" key="5">
    <source>
        <dbReference type="ARBA" id="ARBA00022734"/>
    </source>
</evidence>
<evidence type="ECO:0000256" key="4">
    <source>
        <dbReference type="ARBA" id="ARBA00022729"/>
    </source>
</evidence>
<dbReference type="FunFam" id="2.10.250.10:FF:000002">
    <property type="entry name" value="Calreticulin"/>
    <property type="match status" value="1"/>
</dbReference>